<keyword evidence="15" id="KW-1185">Reference proteome</keyword>
<dbReference type="PANTHER" id="PTHR13966:SF5">
    <property type="entry name" value="ENDONUCLEASE G, MITOCHONDRIAL"/>
    <property type="match status" value="1"/>
</dbReference>
<keyword evidence="5 10" id="KW-0255">Endonuclease</keyword>
<evidence type="ECO:0000256" key="3">
    <source>
        <dbReference type="ARBA" id="ARBA00022722"/>
    </source>
</evidence>
<dbReference type="CDD" id="cd00091">
    <property type="entry name" value="NUC"/>
    <property type="match status" value="1"/>
</dbReference>
<evidence type="ECO:0000256" key="5">
    <source>
        <dbReference type="ARBA" id="ARBA00022759"/>
    </source>
</evidence>
<protein>
    <recommendedName>
        <fullName evidence="10">Endonuclease</fullName>
        <ecNumber evidence="10">3.1.30.-</ecNumber>
    </recommendedName>
</protein>
<reference evidence="14 15" key="1">
    <citation type="submission" date="2020-04" db="EMBL/GenBank/DDBJ databases">
        <title>Flammeovirga sp. SR4, a novel species isolated from seawater.</title>
        <authorList>
            <person name="Wang X."/>
        </authorList>
    </citation>
    <scope>NUCLEOTIDE SEQUENCE [LARGE SCALE GENOMIC DNA]</scope>
    <source>
        <strain evidence="14 15">ATCC 23126</strain>
    </source>
</reference>
<evidence type="ECO:0000256" key="7">
    <source>
        <dbReference type="ARBA" id="ARBA00022842"/>
    </source>
</evidence>
<feature type="binding site" evidence="9">
    <location>
        <position position="135"/>
    </location>
    <ligand>
        <name>Mg(2+)</name>
        <dbReference type="ChEBI" id="CHEBI:18420"/>
        <note>catalytic</note>
    </ligand>
</feature>
<dbReference type="InterPro" id="IPR044925">
    <property type="entry name" value="His-Me_finger_sf"/>
</dbReference>
<dbReference type="SMART" id="SM00892">
    <property type="entry name" value="Endonuclease_NS"/>
    <property type="match status" value="1"/>
</dbReference>
<evidence type="ECO:0000259" key="12">
    <source>
        <dbReference type="SMART" id="SM00477"/>
    </source>
</evidence>
<keyword evidence="3 10" id="KW-0540">Nuclease</keyword>
<sequence length="301" mass="35040">MRFKISFLILFIFTSTQIVGQNLREVPAEIFPSFEKDYLIIRHKNYTIAYSEKHEQAAFVIYKLTKKELYKHEERSNHFIEDPDINTSSANDDDYYQSGYDRGHLAPAADMSFSKTAMEESFFYSNMSPQKPSFNRGIWKRMEEQVRDWAYLKDSLIVITGPVLKDGLEKIGPNKVSVPEYYFKIVLSKTEDGEYEALGLLVENKKSSAPLSQFFVTIDSIEKVTSINFFAGIPIQESFESSYDASYWEIEDIDYVEVTEDEDNDEEEEHKTAHQCEGKTKKGTRCKRNAVENSKYCWQHQ</sequence>
<organism evidence="14 15">
    <name type="scientific">Flammeovirga aprica JL-4</name>
    <dbReference type="NCBI Taxonomy" id="694437"/>
    <lineage>
        <taxon>Bacteria</taxon>
        <taxon>Pseudomonadati</taxon>
        <taxon>Bacteroidota</taxon>
        <taxon>Cytophagia</taxon>
        <taxon>Cytophagales</taxon>
        <taxon>Flammeovirgaceae</taxon>
        <taxon>Flammeovirga</taxon>
    </lineage>
</organism>
<feature type="domain" description="DNA/RNA non-specific endonuclease/pyrophosphatase/phosphodiesterase" evidence="13">
    <location>
        <begin position="42"/>
        <end position="236"/>
    </location>
</feature>
<comment type="cofactor">
    <cofactor evidence="1 10">
        <name>Mg(2+)</name>
        <dbReference type="ChEBI" id="CHEBI:18420"/>
    </cofactor>
</comment>
<keyword evidence="6 10" id="KW-0378">Hydrolase</keyword>
<dbReference type="GO" id="GO:0004519">
    <property type="term" value="F:endonuclease activity"/>
    <property type="evidence" value="ECO:0007669"/>
    <property type="project" value="UniProtKB-UniRule"/>
</dbReference>
<evidence type="ECO:0000256" key="11">
    <source>
        <dbReference type="SAM" id="MobiDB-lite"/>
    </source>
</evidence>
<keyword evidence="7" id="KW-0460">Magnesium</keyword>
<evidence type="ECO:0000256" key="4">
    <source>
        <dbReference type="ARBA" id="ARBA00022723"/>
    </source>
</evidence>
<evidence type="ECO:0000256" key="6">
    <source>
        <dbReference type="ARBA" id="ARBA00022801"/>
    </source>
</evidence>
<dbReference type="InterPro" id="IPR001604">
    <property type="entry name" value="Endo_G_ENPP1-like_dom"/>
</dbReference>
<dbReference type="GO" id="GO:0046872">
    <property type="term" value="F:metal ion binding"/>
    <property type="evidence" value="ECO:0007669"/>
    <property type="project" value="UniProtKB-KW"/>
</dbReference>
<dbReference type="InterPro" id="IPR020821">
    <property type="entry name" value="ENPP1-3/EXOG-like_nuc-like"/>
</dbReference>
<evidence type="ECO:0000313" key="14">
    <source>
        <dbReference type="EMBL" id="NME70911.1"/>
    </source>
</evidence>
<dbReference type="AlphaFoldDB" id="A0A7X9RY80"/>
<name>A0A7X9RY80_9BACT</name>
<dbReference type="InterPro" id="IPR018524">
    <property type="entry name" value="DNA/RNA_endonuclease_AS"/>
</dbReference>
<dbReference type="SMART" id="SM00477">
    <property type="entry name" value="NUC"/>
    <property type="match status" value="1"/>
</dbReference>
<comment type="similarity">
    <text evidence="2 10">Belongs to the DNA/RNA non-specific endonuclease family.</text>
</comment>
<proteinExistence type="inferred from homology"/>
<dbReference type="PROSITE" id="PS01070">
    <property type="entry name" value="NUCLEASE_NON_SPEC"/>
    <property type="match status" value="1"/>
</dbReference>
<evidence type="ECO:0000256" key="10">
    <source>
        <dbReference type="RuleBase" id="RU366055"/>
    </source>
</evidence>
<evidence type="ECO:0000256" key="8">
    <source>
        <dbReference type="PIRSR" id="PIRSR640255-1"/>
    </source>
</evidence>
<feature type="region of interest" description="Disordered" evidence="11">
    <location>
        <begin position="261"/>
        <end position="283"/>
    </location>
</feature>
<dbReference type="InterPro" id="IPR044929">
    <property type="entry name" value="DNA/RNA_non-sp_Endonuclease_sf"/>
</dbReference>
<evidence type="ECO:0000259" key="13">
    <source>
        <dbReference type="SMART" id="SM00892"/>
    </source>
</evidence>
<dbReference type="SUPFAM" id="SSF54060">
    <property type="entry name" value="His-Me finger endonucleases"/>
    <property type="match status" value="1"/>
</dbReference>
<dbReference type="GO" id="GO:0003676">
    <property type="term" value="F:nucleic acid binding"/>
    <property type="evidence" value="ECO:0007669"/>
    <property type="project" value="InterPro"/>
</dbReference>
<dbReference type="Pfam" id="PF01223">
    <property type="entry name" value="Endonuclease_NS"/>
    <property type="match status" value="1"/>
</dbReference>
<feature type="domain" description="ENPP1-3/EXOG-like endonuclease/phosphodiesterase" evidence="12">
    <location>
        <begin position="43"/>
        <end position="236"/>
    </location>
</feature>
<dbReference type="Gene3D" id="3.40.570.10">
    <property type="entry name" value="Extracellular Endonuclease, subunit A"/>
    <property type="match status" value="1"/>
</dbReference>
<comment type="caution">
    <text evidence="14">The sequence shown here is derived from an EMBL/GenBank/DDBJ whole genome shotgun (WGS) entry which is preliminary data.</text>
</comment>
<dbReference type="EC" id="3.1.30.-" evidence="10"/>
<dbReference type="RefSeq" id="WP_169659139.1">
    <property type="nucleotide sequence ID" value="NZ_JABANE010000079.1"/>
</dbReference>
<evidence type="ECO:0000256" key="1">
    <source>
        <dbReference type="ARBA" id="ARBA00001946"/>
    </source>
</evidence>
<dbReference type="PANTHER" id="PTHR13966">
    <property type="entry name" value="ENDONUCLEASE RELATED"/>
    <property type="match status" value="1"/>
</dbReference>
<evidence type="ECO:0000313" key="15">
    <source>
        <dbReference type="Proteomes" id="UP000576082"/>
    </source>
</evidence>
<gene>
    <name evidence="14" type="ORF">HHU12_23250</name>
</gene>
<dbReference type="InterPro" id="IPR040255">
    <property type="entry name" value="Non-specific_endonuclease"/>
</dbReference>
<feature type="active site" description="Proton acceptor" evidence="8">
    <location>
        <position position="104"/>
    </location>
</feature>
<dbReference type="Proteomes" id="UP000576082">
    <property type="component" value="Unassembled WGS sequence"/>
</dbReference>
<evidence type="ECO:0000256" key="2">
    <source>
        <dbReference type="ARBA" id="ARBA00010052"/>
    </source>
</evidence>
<dbReference type="GO" id="GO:0016787">
    <property type="term" value="F:hydrolase activity"/>
    <property type="evidence" value="ECO:0007669"/>
    <property type="project" value="UniProtKB-KW"/>
</dbReference>
<feature type="compositionally biased region" description="Basic and acidic residues" evidence="11">
    <location>
        <begin position="269"/>
        <end position="280"/>
    </location>
</feature>
<dbReference type="EMBL" id="JABANE010000079">
    <property type="protein sequence ID" value="NME70911.1"/>
    <property type="molecule type" value="Genomic_DNA"/>
</dbReference>
<keyword evidence="4 9" id="KW-0479">Metal-binding</keyword>
<accession>A0A7X9RY80</accession>
<evidence type="ECO:0000256" key="9">
    <source>
        <dbReference type="PIRSR" id="PIRSR640255-2"/>
    </source>
</evidence>